<dbReference type="InterPro" id="IPR035965">
    <property type="entry name" value="PAS-like_dom_sf"/>
</dbReference>
<keyword evidence="3" id="KW-0548">Nucleotidyltransferase</keyword>
<dbReference type="PANTHER" id="PTHR44757:SF2">
    <property type="entry name" value="BIOFILM ARCHITECTURE MAINTENANCE PROTEIN MBAA"/>
    <property type="match status" value="1"/>
</dbReference>
<dbReference type="PANTHER" id="PTHR44757">
    <property type="entry name" value="DIGUANYLATE CYCLASE DGCP"/>
    <property type="match status" value="1"/>
</dbReference>
<feature type="domain" description="PAC" evidence="1">
    <location>
        <begin position="95"/>
        <end position="147"/>
    </location>
</feature>
<reference evidence="3 4" key="1">
    <citation type="submission" date="2022-06" db="EMBL/GenBank/DDBJ databases">
        <title>Endosaccharibacter gen. nov., sp. nov., endophytic bacteria isolated from sugarcane.</title>
        <authorList>
            <person name="Pitiwittayakul N."/>
            <person name="Yukphan P."/>
            <person name="Charoenyingcharoen P."/>
            <person name="Tanasupawat S."/>
        </authorList>
    </citation>
    <scope>NUCLEOTIDE SEQUENCE [LARGE SCALE GENOMIC DNA]</scope>
    <source>
        <strain evidence="3 4">KSS8</strain>
    </source>
</reference>
<feature type="domain" description="GGDEF" evidence="2">
    <location>
        <begin position="339"/>
        <end position="470"/>
    </location>
</feature>
<dbReference type="InterPro" id="IPR043128">
    <property type="entry name" value="Rev_trsase/Diguanyl_cyclase"/>
</dbReference>
<evidence type="ECO:0000313" key="4">
    <source>
        <dbReference type="Proteomes" id="UP001524587"/>
    </source>
</evidence>
<dbReference type="RefSeq" id="WP_422864957.1">
    <property type="nucleotide sequence ID" value="NZ_JAMSKV010000012.1"/>
</dbReference>
<dbReference type="InterPro" id="IPR000160">
    <property type="entry name" value="GGDEF_dom"/>
</dbReference>
<proteinExistence type="predicted"/>
<dbReference type="Gene3D" id="3.30.70.270">
    <property type="match status" value="1"/>
</dbReference>
<dbReference type="CDD" id="cd00130">
    <property type="entry name" value="PAS"/>
    <property type="match status" value="1"/>
</dbReference>
<dbReference type="PROSITE" id="PS50113">
    <property type="entry name" value="PAC"/>
    <property type="match status" value="1"/>
</dbReference>
<gene>
    <name evidence="3" type="ORF">NFI95_13600</name>
</gene>
<dbReference type="Gene3D" id="3.30.450.20">
    <property type="entry name" value="PAS domain"/>
    <property type="match status" value="1"/>
</dbReference>
<protein>
    <submittedName>
        <fullName evidence="3">Diguanylate cyclase</fullName>
        <ecNumber evidence="3">2.7.7.65</ecNumber>
    </submittedName>
</protein>
<dbReference type="NCBIfam" id="TIGR00229">
    <property type="entry name" value="sensory_box"/>
    <property type="match status" value="1"/>
</dbReference>
<evidence type="ECO:0000313" key="3">
    <source>
        <dbReference type="EMBL" id="MCQ8279475.1"/>
    </source>
</evidence>
<dbReference type="SUPFAM" id="SSF55785">
    <property type="entry name" value="PYP-like sensor domain (PAS domain)"/>
    <property type="match status" value="1"/>
</dbReference>
<dbReference type="EMBL" id="JAMSKV010000012">
    <property type="protein sequence ID" value="MCQ8279475.1"/>
    <property type="molecule type" value="Genomic_DNA"/>
</dbReference>
<dbReference type="CDD" id="cd01949">
    <property type="entry name" value="GGDEF"/>
    <property type="match status" value="1"/>
</dbReference>
<dbReference type="EC" id="2.7.7.65" evidence="3"/>
<evidence type="ECO:0000259" key="1">
    <source>
        <dbReference type="PROSITE" id="PS50113"/>
    </source>
</evidence>
<dbReference type="InterPro" id="IPR000014">
    <property type="entry name" value="PAS"/>
</dbReference>
<accession>A0ABT1W9A5</accession>
<keyword evidence="4" id="KW-1185">Reference proteome</keyword>
<dbReference type="PROSITE" id="PS50887">
    <property type="entry name" value="GGDEF"/>
    <property type="match status" value="1"/>
</dbReference>
<dbReference type="SMART" id="SM00267">
    <property type="entry name" value="GGDEF"/>
    <property type="match status" value="1"/>
</dbReference>
<dbReference type="SUPFAM" id="SSF55073">
    <property type="entry name" value="Nucleotide cyclase"/>
    <property type="match status" value="1"/>
</dbReference>
<keyword evidence="3" id="KW-0808">Transferase</keyword>
<dbReference type="InterPro" id="IPR052155">
    <property type="entry name" value="Biofilm_reg_signaling"/>
</dbReference>
<dbReference type="InterPro" id="IPR029787">
    <property type="entry name" value="Nucleotide_cyclase"/>
</dbReference>
<dbReference type="NCBIfam" id="TIGR00254">
    <property type="entry name" value="GGDEF"/>
    <property type="match status" value="1"/>
</dbReference>
<dbReference type="Proteomes" id="UP001524587">
    <property type="component" value="Unassembled WGS sequence"/>
</dbReference>
<comment type="caution">
    <text evidence="3">The sequence shown here is derived from an EMBL/GenBank/DDBJ whole genome shotgun (WGS) entry which is preliminary data.</text>
</comment>
<dbReference type="GO" id="GO:0052621">
    <property type="term" value="F:diguanylate cyclase activity"/>
    <property type="evidence" value="ECO:0007669"/>
    <property type="project" value="UniProtKB-EC"/>
</dbReference>
<organism evidence="3 4">
    <name type="scientific">Endosaccharibacter trunci</name>
    <dbReference type="NCBI Taxonomy" id="2812733"/>
    <lineage>
        <taxon>Bacteria</taxon>
        <taxon>Pseudomonadati</taxon>
        <taxon>Pseudomonadota</taxon>
        <taxon>Alphaproteobacteria</taxon>
        <taxon>Acetobacterales</taxon>
        <taxon>Acetobacteraceae</taxon>
        <taxon>Endosaccharibacter</taxon>
    </lineage>
</organism>
<name>A0ABT1W9A5_9PROT</name>
<evidence type="ECO:0000259" key="2">
    <source>
        <dbReference type="PROSITE" id="PS50887"/>
    </source>
</evidence>
<dbReference type="Pfam" id="PF00990">
    <property type="entry name" value="GGDEF"/>
    <property type="match status" value="1"/>
</dbReference>
<sequence length="474" mass="50764">MTIATIPASGPWRGDASPSLAVLDALSGSRARWRGIAELGFDLCFEAGADGCFSTVSSGAFGWTEAELIGRNGSTLLEWPDETAFDPFRADGPVRRRRAWIKRADGGIAAVLVSTLPVRGADGRITGTMGGIQDVSEHQLRLQGMAEQLHVFRQVAAINKAMRRAVLPDMVIRIGLEQLLEAMGGYGAIILGAPGPARPGETGADHSAMAVLHRAGETPPVPDSELIAACRNAAGGGTAPWSRREQAFGRSLLLSAISTHYSEPVILAIWRDGGRPWSAADEALAAGVMNSLGGVFEHDQVQRELARQSSVDLLTGLLTRDSFIRQVERRLDRLDNEGLSATLMLVGLDRFESVNRERGFETGDEVLRCAADLLRDAVRPTDLAGRITGDLFALWLDGADQFASAERAEGLCKAGIAVDLQPPVNLRMSIGLTCRTTRSFEGVETLLEQAQAALSAIKLAGGGRWHFYNEDISA</sequence>
<dbReference type="InterPro" id="IPR000700">
    <property type="entry name" value="PAS-assoc_C"/>
</dbReference>